<feature type="signal peptide" evidence="2">
    <location>
        <begin position="1"/>
        <end position="27"/>
    </location>
</feature>
<evidence type="ECO:0000313" key="3">
    <source>
        <dbReference type="EMBL" id="RKQ95187.1"/>
    </source>
</evidence>
<reference evidence="3 4" key="1">
    <citation type="submission" date="2018-10" db="EMBL/GenBank/DDBJ databases">
        <title>Genomic Encyclopedia of Type Strains, Phase IV (KMG-IV): sequencing the most valuable type-strain genomes for metagenomic binning, comparative biology and taxonomic classification.</title>
        <authorList>
            <person name="Goeker M."/>
        </authorList>
    </citation>
    <scope>NUCLEOTIDE SEQUENCE [LARGE SCALE GENOMIC DNA]</scope>
    <source>
        <strain evidence="3 4">DSM 4734</strain>
    </source>
</reference>
<gene>
    <name evidence="3" type="ORF">C7435_2876</name>
</gene>
<evidence type="ECO:0000313" key="4">
    <source>
        <dbReference type="Proteomes" id="UP000273675"/>
    </source>
</evidence>
<feature type="coiled-coil region" evidence="1">
    <location>
        <begin position="50"/>
        <end position="105"/>
    </location>
</feature>
<dbReference type="AlphaFoldDB" id="A0A495D132"/>
<dbReference type="InterPro" id="IPR016866">
    <property type="entry name" value="UCP028069"/>
</dbReference>
<keyword evidence="2" id="KW-0732">Signal</keyword>
<name>A0A495D132_9PROT</name>
<dbReference type="EMBL" id="RBIM01000007">
    <property type="protein sequence ID" value="RKQ95187.1"/>
    <property type="molecule type" value="Genomic_DNA"/>
</dbReference>
<dbReference type="OrthoDB" id="5880116at2"/>
<comment type="caution">
    <text evidence="3">The sequence shown here is derived from an EMBL/GenBank/DDBJ whole genome shotgun (WGS) entry which is preliminary data.</text>
</comment>
<accession>A0A495D132</accession>
<proteinExistence type="predicted"/>
<sequence>MVNLKNLVRASLMATVAAGAFGGAAVAQLNQTLEVARGDTANGAQTQSRIEQLDDQRTDIELEYRALLEQIESQRLFVEQQQVFLRSQENEIASLEQQIGRVDNIERDLAPMMREMVVLLEEFVTLDLPFRLEGEAGRLARIERLYEYIDDPNITPAERYRLILNAYDIEASYGRGVNTYEEEVLEDGVPVQVTVLQIGRVAMIRRYPDNSLTMLHNDSSDWEALPGSYLANVTRAIRIAQEVTTPSIFLAPLPGPTVAQ</sequence>
<evidence type="ECO:0000256" key="1">
    <source>
        <dbReference type="SAM" id="Coils"/>
    </source>
</evidence>
<protein>
    <submittedName>
        <fullName evidence="3">Uncharacterized protein DUF3450</fullName>
    </submittedName>
</protein>
<dbReference type="Proteomes" id="UP000273675">
    <property type="component" value="Unassembled WGS sequence"/>
</dbReference>
<feature type="chain" id="PRO_5019730460" evidence="2">
    <location>
        <begin position="28"/>
        <end position="260"/>
    </location>
</feature>
<keyword evidence="1" id="KW-0175">Coiled coil</keyword>
<dbReference type="Pfam" id="PF11932">
    <property type="entry name" value="DUF3450"/>
    <property type="match status" value="1"/>
</dbReference>
<organism evidence="3 4">
    <name type="scientific">Maricaulis maris</name>
    <dbReference type="NCBI Taxonomy" id="74318"/>
    <lineage>
        <taxon>Bacteria</taxon>
        <taxon>Pseudomonadati</taxon>
        <taxon>Pseudomonadota</taxon>
        <taxon>Alphaproteobacteria</taxon>
        <taxon>Maricaulales</taxon>
        <taxon>Maricaulaceae</taxon>
        <taxon>Maricaulis</taxon>
    </lineage>
</organism>
<evidence type="ECO:0000256" key="2">
    <source>
        <dbReference type="SAM" id="SignalP"/>
    </source>
</evidence>
<dbReference type="RefSeq" id="WP_083635208.1">
    <property type="nucleotide sequence ID" value="NZ_RBIM01000007.1"/>
</dbReference>